<proteinExistence type="predicted"/>
<evidence type="ECO:0000313" key="6">
    <source>
        <dbReference type="Proteomes" id="UP000239250"/>
    </source>
</evidence>
<accession>A0A2S0NK28</accession>
<dbReference type="InterPro" id="IPR036597">
    <property type="entry name" value="Fido-like_dom_sf"/>
</dbReference>
<dbReference type="PANTHER" id="PTHR13504">
    <property type="entry name" value="FIDO DOMAIN-CONTAINING PROTEIN DDB_G0283145"/>
    <property type="match status" value="1"/>
</dbReference>
<evidence type="ECO:0000256" key="3">
    <source>
        <dbReference type="PIRSR" id="PIRSR640198-3"/>
    </source>
</evidence>
<feature type="binding site" evidence="2">
    <location>
        <position position="220"/>
    </location>
    <ligand>
        <name>ATP</name>
        <dbReference type="ChEBI" id="CHEBI:30616"/>
    </ligand>
</feature>
<dbReference type="Proteomes" id="UP000239250">
    <property type="component" value="Chromosome"/>
</dbReference>
<feature type="domain" description="Fido" evidence="4">
    <location>
        <begin position="92"/>
        <end position="236"/>
    </location>
</feature>
<dbReference type="InterPro" id="IPR040198">
    <property type="entry name" value="Fido_containing"/>
</dbReference>
<evidence type="ECO:0000256" key="1">
    <source>
        <dbReference type="PIRSR" id="PIRSR640198-1"/>
    </source>
</evidence>
<feature type="binding site" evidence="2">
    <location>
        <begin position="180"/>
        <end position="187"/>
    </location>
    <ligand>
        <name>ATP</name>
        <dbReference type="ChEBI" id="CHEBI:30616"/>
    </ligand>
</feature>
<dbReference type="Pfam" id="PF02661">
    <property type="entry name" value="Fic"/>
    <property type="match status" value="1"/>
</dbReference>
<dbReference type="GO" id="GO:0005524">
    <property type="term" value="F:ATP binding"/>
    <property type="evidence" value="ECO:0007669"/>
    <property type="project" value="UniProtKB-KW"/>
</dbReference>
<keyword evidence="2" id="KW-0067">ATP-binding</keyword>
<keyword evidence="2" id="KW-0547">Nucleotide-binding</keyword>
<dbReference type="AlphaFoldDB" id="A0A2S0NK28"/>
<dbReference type="Gene3D" id="1.10.3290.10">
    <property type="entry name" value="Fido-like domain"/>
    <property type="match status" value="1"/>
</dbReference>
<protein>
    <recommendedName>
        <fullName evidence="4">Fido domain-containing protein</fullName>
    </recommendedName>
</protein>
<dbReference type="PROSITE" id="PS51459">
    <property type="entry name" value="FIDO"/>
    <property type="match status" value="1"/>
</dbReference>
<dbReference type="EMBL" id="CP027019">
    <property type="protein sequence ID" value="AVP49361.1"/>
    <property type="molecule type" value="Genomic_DNA"/>
</dbReference>
<name>A0A2S0NK28_9MOLU</name>
<evidence type="ECO:0000259" key="4">
    <source>
        <dbReference type="PROSITE" id="PS51459"/>
    </source>
</evidence>
<evidence type="ECO:0000313" key="5">
    <source>
        <dbReference type="EMBL" id="AVP49361.1"/>
    </source>
</evidence>
<organism evidence="5 6">
    <name type="scientific">Williamsoniiplasma luminosum</name>
    <dbReference type="NCBI Taxonomy" id="214888"/>
    <lineage>
        <taxon>Bacteria</taxon>
        <taxon>Bacillati</taxon>
        <taxon>Mycoplasmatota</taxon>
        <taxon>Mollicutes</taxon>
        <taxon>Entomoplasmatales</taxon>
        <taxon>Williamsoniiplasma</taxon>
    </lineage>
</organism>
<reference evidence="6" key="1">
    <citation type="submission" date="2018-02" db="EMBL/GenBank/DDBJ databases">
        <title>Firefly genomes illuminate parallel origins of bioluminescence in beetles.</title>
        <authorList>
            <person name="Fallon T.R."/>
            <person name="Lower S.E.S."/>
            <person name="Behringer M."/>
            <person name="Weng J.-K."/>
        </authorList>
    </citation>
    <scope>NUCLEOTIDE SEQUENCE [LARGE SCALE GENOMIC DNA]</scope>
</reference>
<feature type="site" description="Important for autoinhibition of adenylyltransferase activity" evidence="3">
    <location>
        <position position="27"/>
    </location>
</feature>
<gene>
    <name evidence="5" type="ORF">C5T88_02065</name>
</gene>
<dbReference type="InterPro" id="IPR003812">
    <property type="entry name" value="Fido"/>
</dbReference>
<sequence>MVFYMKFHKMYLEGLWVQNAFGSAHIEGNRLSYQVTENILNSEDDADTINNAIENIYSNINSNERIKMINEIIGFRNIEPLFDNCLNKNEDITIELINSFHSRLMRRVLPDENLGIFRNKNKMITNSHVVLSHYNVIEKDLSEIIEKYQSMIQNSKNLNDKIDALVFLHVGFETVHPFEDGNGRVGRMLLTYESIRNGLPPLIIKENQAQQYYLGLTMANETDEFNSNEILPRINFDNFNYLKTLFLQNMQEEFNIITKDEPHFDMLLEKKKEDLTKRMNRISMDPLKSEFVDFYKRRLSRLDEKYVVFQDIDSMDPEFDSNSETIMNRLSDFIFTEQEALALKKEKYLEHDTLNLNDASELEM</sequence>
<feature type="binding site" evidence="2">
    <location>
        <begin position="212"/>
        <end position="213"/>
    </location>
    <ligand>
        <name>ATP</name>
        <dbReference type="ChEBI" id="CHEBI:30616"/>
    </ligand>
</feature>
<feature type="active site" evidence="1">
    <location>
        <position position="176"/>
    </location>
</feature>
<dbReference type="PANTHER" id="PTHR13504:SF38">
    <property type="entry name" value="FIDO DOMAIN-CONTAINING PROTEIN"/>
    <property type="match status" value="1"/>
</dbReference>
<evidence type="ECO:0000256" key="2">
    <source>
        <dbReference type="PIRSR" id="PIRSR640198-2"/>
    </source>
</evidence>
<dbReference type="SUPFAM" id="SSF140931">
    <property type="entry name" value="Fic-like"/>
    <property type="match status" value="1"/>
</dbReference>